<accession>A0A6C0JR76</accession>
<reference evidence="1" key="1">
    <citation type="journal article" date="2020" name="Nature">
        <title>Giant virus diversity and host interactions through global metagenomics.</title>
        <authorList>
            <person name="Schulz F."/>
            <person name="Roux S."/>
            <person name="Paez-Espino D."/>
            <person name="Jungbluth S."/>
            <person name="Walsh D.A."/>
            <person name="Denef V.J."/>
            <person name="McMahon K.D."/>
            <person name="Konstantinidis K.T."/>
            <person name="Eloe-Fadrosh E.A."/>
            <person name="Kyrpides N.C."/>
            <person name="Woyke T."/>
        </authorList>
    </citation>
    <scope>NUCLEOTIDE SEQUENCE</scope>
    <source>
        <strain evidence="1">GVMAG-S-1040241-154</strain>
    </source>
</reference>
<dbReference type="AlphaFoldDB" id="A0A6C0JR76"/>
<dbReference type="EMBL" id="MN740684">
    <property type="protein sequence ID" value="QHU07401.1"/>
    <property type="molecule type" value="Genomic_DNA"/>
</dbReference>
<protein>
    <submittedName>
        <fullName evidence="1">Uncharacterized protein</fullName>
    </submittedName>
</protein>
<sequence>MIHSNSLLIESDINTIYKIFSTEKFINKIFIIDSNEKNKVTKEDDNTFIIEKIYSIKDVEKFCTFSDYINENVIPKISNMEFYVKIMKKFIYLNENEIVIKYITSIDKPYYIKNIIANQYTIYYVKISNTEKKGLLSLTYYRKFVEIDDKNELNNDSIVFDNDLLTINEENDKIKLNQTLIISVSALLGKEILDDVIMPFVYTFYDDFINKFVNKRIKKYLTKKKINVYSKIK</sequence>
<organism evidence="1">
    <name type="scientific">viral metagenome</name>
    <dbReference type="NCBI Taxonomy" id="1070528"/>
    <lineage>
        <taxon>unclassified sequences</taxon>
        <taxon>metagenomes</taxon>
        <taxon>organismal metagenomes</taxon>
    </lineage>
</organism>
<name>A0A6C0JR76_9ZZZZ</name>
<proteinExistence type="predicted"/>
<evidence type="ECO:0000313" key="1">
    <source>
        <dbReference type="EMBL" id="QHU07401.1"/>
    </source>
</evidence>